<keyword evidence="1" id="KW-0812">Transmembrane</keyword>
<dbReference type="PROSITE" id="PS51257">
    <property type="entry name" value="PROKAR_LIPOPROTEIN"/>
    <property type="match status" value="1"/>
</dbReference>
<keyword evidence="1" id="KW-0472">Membrane</keyword>
<keyword evidence="1" id="KW-1133">Transmembrane helix</keyword>
<dbReference type="EMBL" id="MU154603">
    <property type="protein sequence ID" value="KAF9492333.1"/>
    <property type="molecule type" value="Genomic_DNA"/>
</dbReference>
<dbReference type="AlphaFoldDB" id="A0A9P5ZQD6"/>
<keyword evidence="3" id="KW-1185">Reference proteome</keyword>
<accession>A0A9P5ZQD6</accession>
<evidence type="ECO:0000313" key="2">
    <source>
        <dbReference type="EMBL" id="KAF9492333.1"/>
    </source>
</evidence>
<evidence type="ECO:0000256" key="1">
    <source>
        <dbReference type="SAM" id="Phobius"/>
    </source>
</evidence>
<comment type="caution">
    <text evidence="2">The sequence shown here is derived from an EMBL/GenBank/DDBJ whole genome shotgun (WGS) entry which is preliminary data.</text>
</comment>
<name>A0A9P5ZQD6_PLEER</name>
<feature type="transmembrane region" description="Helical" evidence="1">
    <location>
        <begin position="12"/>
        <end position="33"/>
    </location>
</feature>
<organism evidence="2 3">
    <name type="scientific">Pleurotus eryngii</name>
    <name type="common">Boletus of the steppes</name>
    <dbReference type="NCBI Taxonomy" id="5323"/>
    <lineage>
        <taxon>Eukaryota</taxon>
        <taxon>Fungi</taxon>
        <taxon>Dikarya</taxon>
        <taxon>Basidiomycota</taxon>
        <taxon>Agaricomycotina</taxon>
        <taxon>Agaricomycetes</taxon>
        <taxon>Agaricomycetidae</taxon>
        <taxon>Agaricales</taxon>
        <taxon>Pleurotineae</taxon>
        <taxon>Pleurotaceae</taxon>
        <taxon>Pleurotus</taxon>
    </lineage>
</organism>
<protein>
    <submittedName>
        <fullName evidence="2">Uncharacterized protein</fullName>
    </submittedName>
</protein>
<evidence type="ECO:0000313" key="3">
    <source>
        <dbReference type="Proteomes" id="UP000807025"/>
    </source>
</evidence>
<proteinExistence type="predicted"/>
<gene>
    <name evidence="2" type="ORF">BDN71DRAFT_1509571</name>
</gene>
<dbReference type="Proteomes" id="UP000807025">
    <property type="component" value="Unassembled WGS sequence"/>
</dbReference>
<feature type="transmembrane region" description="Helical" evidence="1">
    <location>
        <begin position="39"/>
        <end position="61"/>
    </location>
</feature>
<sequence length="64" mass="6682">MDCQRYVICLHSWVFSVVVGLSCVNLIAELYGITVTASLGPGASIPGSIGFATALFTFLSVGPM</sequence>
<reference evidence="2" key="1">
    <citation type="submission" date="2020-11" db="EMBL/GenBank/DDBJ databases">
        <authorList>
            <consortium name="DOE Joint Genome Institute"/>
            <person name="Ahrendt S."/>
            <person name="Riley R."/>
            <person name="Andreopoulos W."/>
            <person name="Labutti K."/>
            <person name="Pangilinan J."/>
            <person name="Ruiz-Duenas F.J."/>
            <person name="Barrasa J.M."/>
            <person name="Sanchez-Garcia M."/>
            <person name="Camarero S."/>
            <person name="Miyauchi S."/>
            <person name="Serrano A."/>
            <person name="Linde D."/>
            <person name="Babiker R."/>
            <person name="Drula E."/>
            <person name="Ayuso-Fernandez I."/>
            <person name="Pacheco R."/>
            <person name="Padilla G."/>
            <person name="Ferreira P."/>
            <person name="Barriuso J."/>
            <person name="Kellner H."/>
            <person name="Castanera R."/>
            <person name="Alfaro M."/>
            <person name="Ramirez L."/>
            <person name="Pisabarro A.G."/>
            <person name="Kuo A."/>
            <person name="Tritt A."/>
            <person name="Lipzen A."/>
            <person name="He G."/>
            <person name="Yan M."/>
            <person name="Ng V."/>
            <person name="Cullen D."/>
            <person name="Martin F."/>
            <person name="Rosso M.-N."/>
            <person name="Henrissat B."/>
            <person name="Hibbett D."/>
            <person name="Martinez A.T."/>
            <person name="Grigoriev I.V."/>
        </authorList>
    </citation>
    <scope>NUCLEOTIDE SEQUENCE</scope>
    <source>
        <strain evidence="2">ATCC 90797</strain>
    </source>
</reference>